<dbReference type="AlphaFoldDB" id="A0A3B0UHF2"/>
<name>A0A3B0UHF2_9ZZZZ</name>
<dbReference type="EMBL" id="UOES01000301">
    <property type="protein sequence ID" value="VAW27773.1"/>
    <property type="molecule type" value="Genomic_DNA"/>
</dbReference>
<sequence length="48" mass="5688">MQDGEPTSQYLDDGYLYMEKSKVKITKKDYKRGMTEIFAECPELLKKH</sequence>
<reference evidence="1" key="1">
    <citation type="submission" date="2018-06" db="EMBL/GenBank/DDBJ databases">
        <authorList>
            <person name="Zhirakovskaya E."/>
        </authorList>
    </citation>
    <scope>NUCLEOTIDE SEQUENCE</scope>
</reference>
<evidence type="ECO:0000313" key="1">
    <source>
        <dbReference type="EMBL" id="VAW27773.1"/>
    </source>
</evidence>
<accession>A0A3B0UHF2</accession>
<proteinExistence type="predicted"/>
<protein>
    <submittedName>
        <fullName evidence="1">Uncharacterized protein</fullName>
    </submittedName>
</protein>
<organism evidence="1">
    <name type="scientific">hydrothermal vent metagenome</name>
    <dbReference type="NCBI Taxonomy" id="652676"/>
    <lineage>
        <taxon>unclassified sequences</taxon>
        <taxon>metagenomes</taxon>
        <taxon>ecological metagenomes</taxon>
    </lineage>
</organism>
<gene>
    <name evidence="1" type="ORF">MNBD_BACTEROID06-242</name>
</gene>